<feature type="transmembrane region" description="Helical" evidence="7">
    <location>
        <begin position="38"/>
        <end position="58"/>
    </location>
</feature>
<evidence type="ECO:0000256" key="7">
    <source>
        <dbReference type="RuleBase" id="RU363032"/>
    </source>
</evidence>
<evidence type="ECO:0000256" key="5">
    <source>
        <dbReference type="ARBA" id="ARBA00022989"/>
    </source>
</evidence>
<feature type="domain" description="ABC transmembrane type-1" evidence="8">
    <location>
        <begin position="96"/>
        <end position="307"/>
    </location>
</feature>
<dbReference type="PANTHER" id="PTHR30193:SF37">
    <property type="entry name" value="INNER MEMBRANE ABC TRANSPORTER PERMEASE PROTEIN YCJO"/>
    <property type="match status" value="1"/>
</dbReference>
<dbReference type="InterPro" id="IPR000515">
    <property type="entry name" value="MetI-like"/>
</dbReference>
<gene>
    <name evidence="9" type="ORF">PaelaDRAFT_5305</name>
</gene>
<evidence type="ECO:0000256" key="6">
    <source>
        <dbReference type="ARBA" id="ARBA00023136"/>
    </source>
</evidence>
<sequence length="318" mass="35638">MGQGCGQALDVEEQTALTNAIPMNNEEDSSMNKRLMPYYLMTVPAVVLFFVFLTLPALQGVYYSFTNWNGFGDHYDFIGIKNYVNLFKDGNVGNAYWFTFKFAVVVTILINILSLLIAMGLNAKIKARNFFRGIYFLPNILSVLIVGYIFNYLFSNVFTIWGQNLGIGWLSTNLLGSEQHAWIGIVIVAVWQGVAYNTILYLAGLQTIPGTLYEASNLDGANRWQEFWKITFPLIAPFFTINMVLAMKNSLMVFDQIVALTNGGPGRATQSISHLIYTGGFEGGEFAYQSANSVIYFILIAAVSIAQIRFLQRREAEM</sequence>
<evidence type="ECO:0000256" key="1">
    <source>
        <dbReference type="ARBA" id="ARBA00004651"/>
    </source>
</evidence>
<dbReference type="EMBL" id="AGIP01000018">
    <property type="protein sequence ID" value="EHB54309.1"/>
    <property type="molecule type" value="Genomic_DNA"/>
</dbReference>
<comment type="similarity">
    <text evidence="7">Belongs to the binding-protein-dependent transport system permease family.</text>
</comment>
<dbReference type="InterPro" id="IPR051393">
    <property type="entry name" value="ABC_transporter_permease"/>
</dbReference>
<keyword evidence="2 7" id="KW-0813">Transport</keyword>
<dbReference type="SUPFAM" id="SSF161098">
    <property type="entry name" value="MetI-like"/>
    <property type="match status" value="1"/>
</dbReference>
<feature type="transmembrane region" description="Helical" evidence="7">
    <location>
        <begin position="181"/>
        <end position="205"/>
    </location>
</feature>
<keyword evidence="5 7" id="KW-1133">Transmembrane helix</keyword>
<dbReference type="CDD" id="cd06261">
    <property type="entry name" value="TM_PBP2"/>
    <property type="match status" value="1"/>
</dbReference>
<name>G4HMU4_9BACL</name>
<keyword evidence="3" id="KW-1003">Cell membrane</keyword>
<dbReference type="GO" id="GO:0055085">
    <property type="term" value="P:transmembrane transport"/>
    <property type="evidence" value="ECO:0007669"/>
    <property type="project" value="InterPro"/>
</dbReference>
<dbReference type="PROSITE" id="PS50928">
    <property type="entry name" value="ABC_TM1"/>
    <property type="match status" value="1"/>
</dbReference>
<reference evidence="9 10" key="1">
    <citation type="submission" date="2011-09" db="EMBL/GenBank/DDBJ databases">
        <title>The draft genome of Paenibacillus lactis 154.</title>
        <authorList>
            <consortium name="US DOE Joint Genome Institute (JGI-PGF)"/>
            <person name="Lucas S."/>
            <person name="Han J."/>
            <person name="Lapidus A."/>
            <person name="Cheng J.-F."/>
            <person name="Goodwin L."/>
            <person name="Pitluck S."/>
            <person name="Peters L."/>
            <person name="Land M.L."/>
            <person name="Hauser L."/>
            <person name="Siebers A."/>
            <person name="Thelen M."/>
            <person name="Hugenholtz P."/>
            <person name="Allgaier M."/>
            <person name="Woyke T.J."/>
        </authorList>
    </citation>
    <scope>NUCLEOTIDE SEQUENCE [LARGE SCALE GENOMIC DNA]</scope>
    <source>
        <strain evidence="9 10">154</strain>
    </source>
</reference>
<feature type="transmembrane region" description="Helical" evidence="7">
    <location>
        <begin position="226"/>
        <end position="245"/>
    </location>
</feature>
<dbReference type="AlphaFoldDB" id="G4HMU4"/>
<feature type="transmembrane region" description="Helical" evidence="7">
    <location>
        <begin position="95"/>
        <end position="121"/>
    </location>
</feature>
<dbReference type="STRING" id="743719.PaelaDRAFT_5305"/>
<evidence type="ECO:0000313" key="10">
    <source>
        <dbReference type="Proteomes" id="UP000003891"/>
    </source>
</evidence>
<evidence type="ECO:0000256" key="2">
    <source>
        <dbReference type="ARBA" id="ARBA00022448"/>
    </source>
</evidence>
<dbReference type="InterPro" id="IPR035906">
    <property type="entry name" value="MetI-like_sf"/>
</dbReference>
<dbReference type="PATRIC" id="fig|743719.3.peg.5403"/>
<accession>G4HMU4</accession>
<dbReference type="PANTHER" id="PTHR30193">
    <property type="entry name" value="ABC TRANSPORTER PERMEASE PROTEIN"/>
    <property type="match status" value="1"/>
</dbReference>
<organism evidence="9 10">
    <name type="scientific">Paenibacillus lactis 154</name>
    <dbReference type="NCBI Taxonomy" id="743719"/>
    <lineage>
        <taxon>Bacteria</taxon>
        <taxon>Bacillati</taxon>
        <taxon>Bacillota</taxon>
        <taxon>Bacilli</taxon>
        <taxon>Bacillales</taxon>
        <taxon>Paenibacillaceae</taxon>
        <taxon>Paenibacillus</taxon>
    </lineage>
</organism>
<evidence type="ECO:0000259" key="8">
    <source>
        <dbReference type="PROSITE" id="PS50928"/>
    </source>
</evidence>
<evidence type="ECO:0000313" key="9">
    <source>
        <dbReference type="EMBL" id="EHB54309.1"/>
    </source>
</evidence>
<evidence type="ECO:0000256" key="3">
    <source>
        <dbReference type="ARBA" id="ARBA00022475"/>
    </source>
</evidence>
<dbReference type="Proteomes" id="UP000003891">
    <property type="component" value="Unassembled WGS sequence"/>
</dbReference>
<dbReference type="eggNOG" id="COG1175">
    <property type="taxonomic scope" value="Bacteria"/>
</dbReference>
<protein>
    <submittedName>
        <fullName evidence="9">Binding-protein-dependent transport systems inner membrane component</fullName>
    </submittedName>
</protein>
<comment type="subcellular location">
    <subcellularLocation>
        <location evidence="1 7">Cell membrane</location>
        <topology evidence="1 7">Multi-pass membrane protein</topology>
    </subcellularLocation>
</comment>
<dbReference type="Pfam" id="PF00528">
    <property type="entry name" value="BPD_transp_1"/>
    <property type="match status" value="1"/>
</dbReference>
<feature type="transmembrane region" description="Helical" evidence="7">
    <location>
        <begin position="294"/>
        <end position="311"/>
    </location>
</feature>
<dbReference type="GO" id="GO:0005886">
    <property type="term" value="C:plasma membrane"/>
    <property type="evidence" value="ECO:0007669"/>
    <property type="project" value="UniProtKB-SubCell"/>
</dbReference>
<feature type="transmembrane region" description="Helical" evidence="7">
    <location>
        <begin position="133"/>
        <end position="161"/>
    </location>
</feature>
<keyword evidence="4 7" id="KW-0812">Transmembrane</keyword>
<proteinExistence type="inferred from homology"/>
<dbReference type="Gene3D" id="1.10.3720.10">
    <property type="entry name" value="MetI-like"/>
    <property type="match status" value="1"/>
</dbReference>
<keyword evidence="6 7" id="KW-0472">Membrane</keyword>
<evidence type="ECO:0000256" key="4">
    <source>
        <dbReference type="ARBA" id="ARBA00022692"/>
    </source>
</evidence>